<protein>
    <submittedName>
        <fullName evidence="1">Uncharacterized protein</fullName>
    </submittedName>
</protein>
<dbReference type="Pfam" id="PF09470">
    <property type="entry name" value="Telethonin"/>
    <property type="match status" value="1"/>
</dbReference>
<dbReference type="InterPro" id="IPR015667">
    <property type="entry name" value="Telethonin"/>
</dbReference>
<dbReference type="GO" id="GO:0070080">
    <property type="term" value="F:titin Z domain binding"/>
    <property type="evidence" value="ECO:0007669"/>
    <property type="project" value="TreeGrafter"/>
</dbReference>
<dbReference type="GO" id="GO:0048769">
    <property type="term" value="P:sarcomerogenesis"/>
    <property type="evidence" value="ECO:0007669"/>
    <property type="project" value="TreeGrafter"/>
</dbReference>
<dbReference type="GO" id="GO:0060048">
    <property type="term" value="P:cardiac muscle contraction"/>
    <property type="evidence" value="ECO:0007669"/>
    <property type="project" value="TreeGrafter"/>
</dbReference>
<keyword evidence="2" id="KW-1185">Reference proteome</keyword>
<dbReference type="OrthoDB" id="8532967at2759"/>
<dbReference type="GO" id="GO:0055003">
    <property type="term" value="P:cardiac myofibril assembly"/>
    <property type="evidence" value="ECO:0007669"/>
    <property type="project" value="TreeGrafter"/>
</dbReference>
<dbReference type="AlphaFoldDB" id="A0A8C5M3I6"/>
<dbReference type="GO" id="GO:0003009">
    <property type="term" value="P:skeletal muscle contraction"/>
    <property type="evidence" value="ECO:0007669"/>
    <property type="project" value="TreeGrafter"/>
</dbReference>
<dbReference type="GO" id="GO:0008307">
    <property type="term" value="F:structural constituent of muscle"/>
    <property type="evidence" value="ECO:0007669"/>
    <property type="project" value="TreeGrafter"/>
</dbReference>
<name>A0A8C5M3I6_9ANUR</name>
<dbReference type="GO" id="GO:0030674">
    <property type="term" value="F:protein-macromolecule adaptor activity"/>
    <property type="evidence" value="ECO:0007669"/>
    <property type="project" value="TreeGrafter"/>
</dbReference>
<dbReference type="PANTHER" id="PTHR15143:SF0">
    <property type="entry name" value="TELETHONIN"/>
    <property type="match status" value="1"/>
</dbReference>
<evidence type="ECO:0000313" key="1">
    <source>
        <dbReference type="Ensembl" id="ENSLLEP00000008968.1"/>
    </source>
</evidence>
<dbReference type="Proteomes" id="UP000694569">
    <property type="component" value="Unplaced"/>
</dbReference>
<accession>A0A8C5M3I6</accession>
<sequence length="167" mass="19189">MKVKTTVNFTVLSCNLQEDDVSRRQTCIWAWDDLTMDTRPVERVTLVERDAVLKQEYEKKEQTIFIIQRSPLQIMKVGRFGGDMRYYHLPYKIVLPIPIFTPNRIQTPLPEEPPTKIKTLLNGLCNEKREVAGLLSNLPQVINPNKLPLRISCLISPPPSLYGSSCH</sequence>
<dbReference type="GO" id="GO:0031432">
    <property type="term" value="F:titin binding"/>
    <property type="evidence" value="ECO:0007669"/>
    <property type="project" value="TreeGrafter"/>
</dbReference>
<dbReference type="GO" id="GO:0030240">
    <property type="term" value="P:skeletal muscle thin filament assembly"/>
    <property type="evidence" value="ECO:0007669"/>
    <property type="project" value="TreeGrafter"/>
</dbReference>
<reference evidence="1" key="2">
    <citation type="submission" date="2025-09" db="UniProtKB">
        <authorList>
            <consortium name="Ensembl"/>
        </authorList>
    </citation>
    <scope>IDENTIFICATION</scope>
</reference>
<dbReference type="GO" id="GO:0030241">
    <property type="term" value="P:skeletal muscle myosin thick filament assembly"/>
    <property type="evidence" value="ECO:0007669"/>
    <property type="project" value="TreeGrafter"/>
</dbReference>
<dbReference type="GO" id="GO:0055008">
    <property type="term" value="P:cardiac muscle tissue morphogenesis"/>
    <property type="evidence" value="ECO:0007669"/>
    <property type="project" value="TreeGrafter"/>
</dbReference>
<proteinExistence type="predicted"/>
<organism evidence="1 2">
    <name type="scientific">Leptobrachium leishanense</name>
    <name type="common">Leishan spiny toad</name>
    <dbReference type="NCBI Taxonomy" id="445787"/>
    <lineage>
        <taxon>Eukaryota</taxon>
        <taxon>Metazoa</taxon>
        <taxon>Chordata</taxon>
        <taxon>Craniata</taxon>
        <taxon>Vertebrata</taxon>
        <taxon>Euteleostomi</taxon>
        <taxon>Amphibia</taxon>
        <taxon>Batrachia</taxon>
        <taxon>Anura</taxon>
        <taxon>Pelobatoidea</taxon>
        <taxon>Megophryidae</taxon>
        <taxon>Leptobrachium</taxon>
    </lineage>
</organism>
<dbReference type="PANTHER" id="PTHR15143">
    <property type="entry name" value="TELETHONIN"/>
    <property type="match status" value="1"/>
</dbReference>
<evidence type="ECO:0000313" key="2">
    <source>
        <dbReference type="Proteomes" id="UP000694569"/>
    </source>
</evidence>
<dbReference type="Gene3D" id="2.20.160.10">
    <property type="entry name" value="titin domain like"/>
    <property type="match status" value="1"/>
</dbReference>
<reference evidence="1" key="1">
    <citation type="submission" date="2025-08" db="UniProtKB">
        <authorList>
            <consortium name="Ensembl"/>
        </authorList>
    </citation>
    <scope>IDENTIFICATION</scope>
</reference>
<dbReference type="GO" id="GO:0030018">
    <property type="term" value="C:Z disc"/>
    <property type="evidence" value="ECO:0007669"/>
    <property type="project" value="TreeGrafter"/>
</dbReference>
<dbReference type="GeneTree" id="ENSGT00390000012014"/>
<dbReference type="InterPro" id="IPR023111">
    <property type="entry name" value="Titin-like_dom_sf"/>
</dbReference>
<dbReference type="GO" id="GO:0035995">
    <property type="term" value="P:detection of muscle stretch"/>
    <property type="evidence" value="ECO:0007669"/>
    <property type="project" value="TreeGrafter"/>
</dbReference>
<dbReference type="Ensembl" id="ENSLLET00000009319.1">
    <property type="protein sequence ID" value="ENSLLEP00000008968.1"/>
    <property type="gene ID" value="ENSLLEG00000005735.1"/>
</dbReference>